<dbReference type="SUPFAM" id="SSF81324">
    <property type="entry name" value="Voltage-gated potassium channels"/>
    <property type="match status" value="1"/>
</dbReference>
<evidence type="ECO:0000313" key="17">
    <source>
        <dbReference type="EMBL" id="GES85354.1"/>
    </source>
</evidence>
<feature type="transmembrane region" description="Helical" evidence="14">
    <location>
        <begin position="378"/>
        <end position="402"/>
    </location>
</feature>
<dbReference type="PANTHER" id="PTHR11537">
    <property type="entry name" value="VOLTAGE-GATED POTASSIUM CHANNEL"/>
    <property type="match status" value="1"/>
</dbReference>
<feature type="transmembrane region" description="Helical" evidence="14">
    <location>
        <begin position="296"/>
        <end position="321"/>
    </location>
</feature>
<keyword evidence="18" id="KW-1185">Reference proteome</keyword>
<comment type="caution">
    <text evidence="16">The sequence shown here is derived from an EMBL/GenBank/DDBJ whole genome shotgun (WGS) entry which is preliminary data.</text>
</comment>
<keyword evidence="3" id="KW-0633">Potassium transport</keyword>
<keyword evidence="9" id="KW-0406">Ion transport</keyword>
<dbReference type="InterPro" id="IPR027359">
    <property type="entry name" value="Volt_channel_dom_sf"/>
</dbReference>
<dbReference type="InterPro" id="IPR028325">
    <property type="entry name" value="VG_K_chnl"/>
</dbReference>
<evidence type="ECO:0000256" key="8">
    <source>
        <dbReference type="ARBA" id="ARBA00022989"/>
    </source>
</evidence>
<dbReference type="GO" id="GO:0001508">
    <property type="term" value="P:action potential"/>
    <property type="evidence" value="ECO:0007669"/>
    <property type="project" value="TreeGrafter"/>
</dbReference>
<evidence type="ECO:0000313" key="16">
    <source>
        <dbReference type="EMBL" id="GBB83336.1"/>
    </source>
</evidence>
<feature type="compositionally biased region" description="Polar residues" evidence="13">
    <location>
        <begin position="631"/>
        <end position="646"/>
    </location>
</feature>
<feature type="transmembrane region" description="Helical" evidence="14">
    <location>
        <begin position="205"/>
        <end position="222"/>
    </location>
</feature>
<proteinExistence type="predicted"/>
<feature type="region of interest" description="Disordered" evidence="13">
    <location>
        <begin position="101"/>
        <end position="133"/>
    </location>
</feature>
<keyword evidence="12" id="KW-0175">Coiled coil</keyword>
<dbReference type="EMBL" id="BEXD01000010">
    <property type="protein sequence ID" value="GBB83336.1"/>
    <property type="molecule type" value="Genomic_DNA"/>
</dbReference>
<protein>
    <submittedName>
        <fullName evidence="17">Potassium voltage-gated channel subfamily C member 4-like</fullName>
    </submittedName>
</protein>
<dbReference type="Gene3D" id="1.10.287.70">
    <property type="match status" value="1"/>
</dbReference>
<evidence type="ECO:0000313" key="18">
    <source>
        <dbReference type="Proteomes" id="UP000247702"/>
    </source>
</evidence>
<reference evidence="17" key="2">
    <citation type="submission" date="2019-10" db="EMBL/GenBank/DDBJ databases">
        <title>Conservation and host-specific expression of non-tandemly repeated heterogenous ribosome RNA gene in arbuscular mycorrhizal fungi.</title>
        <authorList>
            <person name="Maeda T."/>
            <person name="Kobayashi Y."/>
            <person name="Nakagawa T."/>
            <person name="Ezawa T."/>
            <person name="Yamaguchi K."/>
            <person name="Bino T."/>
            <person name="Nishimoto Y."/>
            <person name="Shigenobu S."/>
            <person name="Kawaguchi M."/>
        </authorList>
    </citation>
    <scope>NUCLEOTIDE SEQUENCE</scope>
    <source>
        <strain evidence="17">HR1</strain>
    </source>
</reference>
<evidence type="ECO:0000256" key="1">
    <source>
        <dbReference type="ARBA" id="ARBA00004141"/>
    </source>
</evidence>
<dbReference type="InterPro" id="IPR005821">
    <property type="entry name" value="Ion_trans_dom"/>
</dbReference>
<feature type="compositionally biased region" description="Basic and acidic residues" evidence="13">
    <location>
        <begin position="647"/>
        <end position="696"/>
    </location>
</feature>
<dbReference type="Pfam" id="PF00520">
    <property type="entry name" value="Ion_trans"/>
    <property type="match status" value="1"/>
</dbReference>
<evidence type="ECO:0000256" key="9">
    <source>
        <dbReference type="ARBA" id="ARBA00023065"/>
    </source>
</evidence>
<evidence type="ECO:0000256" key="11">
    <source>
        <dbReference type="ARBA" id="ARBA00023303"/>
    </source>
</evidence>
<keyword evidence="10 14" id="KW-0472">Membrane</keyword>
<feature type="transmembrane region" description="Helical" evidence="14">
    <location>
        <begin position="173"/>
        <end position="193"/>
    </location>
</feature>
<evidence type="ECO:0000256" key="6">
    <source>
        <dbReference type="ARBA" id="ARBA00022882"/>
    </source>
</evidence>
<dbReference type="STRING" id="94130.A0A2Z6QSQ3"/>
<feature type="domain" description="Ion transport" evidence="15">
    <location>
        <begin position="169"/>
        <end position="404"/>
    </location>
</feature>
<evidence type="ECO:0000259" key="15">
    <source>
        <dbReference type="Pfam" id="PF00520"/>
    </source>
</evidence>
<evidence type="ECO:0000256" key="12">
    <source>
        <dbReference type="SAM" id="Coils"/>
    </source>
</evidence>
<feature type="coiled-coil region" evidence="12">
    <location>
        <begin position="435"/>
        <end position="488"/>
    </location>
</feature>
<dbReference type="GO" id="GO:0008076">
    <property type="term" value="C:voltage-gated potassium channel complex"/>
    <property type="evidence" value="ECO:0007669"/>
    <property type="project" value="InterPro"/>
</dbReference>
<feature type="compositionally biased region" description="Acidic residues" evidence="13">
    <location>
        <begin position="109"/>
        <end position="132"/>
    </location>
</feature>
<keyword evidence="7" id="KW-0630">Potassium</keyword>
<evidence type="ECO:0000256" key="2">
    <source>
        <dbReference type="ARBA" id="ARBA00022448"/>
    </source>
</evidence>
<dbReference type="Gene3D" id="1.20.120.350">
    <property type="entry name" value="Voltage-gated potassium channels. Chain C"/>
    <property type="match status" value="1"/>
</dbReference>
<accession>A0A2Z6QSQ3</accession>
<dbReference type="OrthoDB" id="415460at2759"/>
<keyword evidence="4 14" id="KW-0812">Transmembrane</keyword>
<keyword evidence="6" id="KW-0851">Voltage-gated channel</keyword>
<keyword evidence="11" id="KW-0407">Ion channel</keyword>
<name>A0A2Z6QSQ3_9GLOM</name>
<keyword evidence="2" id="KW-0813">Transport</keyword>
<gene>
    <name evidence="17" type="ORF">RCL2_001243900</name>
    <name evidence="16" type="ORF">RclHR1_10060009</name>
</gene>
<evidence type="ECO:0000256" key="4">
    <source>
        <dbReference type="ARBA" id="ARBA00022692"/>
    </source>
</evidence>
<evidence type="ECO:0000256" key="3">
    <source>
        <dbReference type="ARBA" id="ARBA00022538"/>
    </source>
</evidence>
<comment type="subcellular location">
    <subcellularLocation>
        <location evidence="1">Membrane</location>
        <topology evidence="1">Multi-pass membrane protein</topology>
    </subcellularLocation>
</comment>
<dbReference type="Proteomes" id="UP000247702">
    <property type="component" value="Unassembled WGS sequence"/>
</dbReference>
<feature type="transmembrane region" description="Helical" evidence="14">
    <location>
        <begin position="234"/>
        <end position="252"/>
    </location>
</feature>
<feature type="compositionally biased region" description="Low complexity" evidence="13">
    <location>
        <begin position="697"/>
        <end position="710"/>
    </location>
</feature>
<dbReference type="PANTHER" id="PTHR11537:SF254">
    <property type="entry name" value="POTASSIUM VOLTAGE-GATED CHANNEL PROTEIN SHAB"/>
    <property type="match status" value="1"/>
</dbReference>
<sequence length="723" mass="83194">MSEHNEKENSIPQRTSKSTPLTLSRNYDNNSNDLPPSTILLHKRTNSALTSPPLNSGIDLESSSILHTPDSHSVEFQQPQNILIRRKSAMSNVSAKIEDDRFGGHLYDDDNDDDGSRDDVPHDEEGETMSDDDLNKINNKNVNFEDSLRTPLQRKFYYFFEEPKSKWAKAYEALSLTCTIITVVLLCVVSWPTIYSRETQIYTTYWVPFDIAALVIFTVEYLGRFYAAVNKWKFLFKPMNLIDLISIIPFYIQVISKTESRLKFIRVLLLLRVLRLFNVAKYTVGFNITAKVFQRSAYQIVMISIYLLVILLASSALMYYIERGEFHKNDMTWYRTGKDGTTEVSPFQSIVHSFWWSIVTLTTTGYGDAVPVTGPGKLVAALTMTCGILVIALPTSIIGSNFNNEWAIHRRIRAQMRLQKTRESLSEYTTKTRRIRILQSQNQTMLEALAEIQERLADINPPRYYRKYKKLELKHLDALERITELEGKLERWKKIAKNLDTFHNHKFHRKDHSDSETEIASNNSFGEDKYNKIGRKWKNLPFRHFNTVSNKDVSGFNVETDDNNHRHIKSTLLSPFKTLTKMGKSLTVSKNDKNKETPPFTKELVSSPIELRYSFIPIVDSERPTLVGRPRSSSTSNVKSPTTLSSEHIDNYEDNTDKNIDKADDNCDDNTDKNIDKTDNIEDKNNFTKTNQDNKDNILVNNSSQNNQNTETEEIEVIVTSSD</sequence>
<evidence type="ECO:0000256" key="10">
    <source>
        <dbReference type="ARBA" id="ARBA00023136"/>
    </source>
</evidence>
<organism evidence="16 18">
    <name type="scientific">Rhizophagus clarus</name>
    <dbReference type="NCBI Taxonomy" id="94130"/>
    <lineage>
        <taxon>Eukaryota</taxon>
        <taxon>Fungi</taxon>
        <taxon>Fungi incertae sedis</taxon>
        <taxon>Mucoromycota</taxon>
        <taxon>Glomeromycotina</taxon>
        <taxon>Glomeromycetes</taxon>
        <taxon>Glomerales</taxon>
        <taxon>Glomeraceae</taxon>
        <taxon>Rhizophagus</taxon>
    </lineage>
</organism>
<evidence type="ECO:0000256" key="5">
    <source>
        <dbReference type="ARBA" id="ARBA00022826"/>
    </source>
</evidence>
<evidence type="ECO:0000256" key="13">
    <source>
        <dbReference type="SAM" id="MobiDB-lite"/>
    </source>
</evidence>
<keyword evidence="8 14" id="KW-1133">Transmembrane helix</keyword>
<feature type="region of interest" description="Disordered" evidence="13">
    <location>
        <begin position="624"/>
        <end position="723"/>
    </location>
</feature>
<feature type="compositionally biased region" description="Polar residues" evidence="13">
    <location>
        <begin position="10"/>
        <end position="35"/>
    </location>
</feature>
<dbReference type="EMBL" id="BLAL01000092">
    <property type="protein sequence ID" value="GES85354.1"/>
    <property type="molecule type" value="Genomic_DNA"/>
</dbReference>
<dbReference type="Proteomes" id="UP000615446">
    <property type="component" value="Unassembled WGS sequence"/>
</dbReference>
<reference evidence="16 18" key="1">
    <citation type="submission" date="2017-11" db="EMBL/GenBank/DDBJ databases">
        <title>The genome of Rhizophagus clarus HR1 reveals common genetic basis of auxotrophy among arbuscular mycorrhizal fungi.</title>
        <authorList>
            <person name="Kobayashi Y."/>
        </authorList>
    </citation>
    <scope>NUCLEOTIDE SEQUENCE [LARGE SCALE GENOMIC DNA]</scope>
    <source>
        <strain evidence="16 18">HR1</strain>
    </source>
</reference>
<keyword evidence="5" id="KW-0631">Potassium channel</keyword>
<evidence type="ECO:0000256" key="14">
    <source>
        <dbReference type="SAM" id="Phobius"/>
    </source>
</evidence>
<dbReference type="AlphaFoldDB" id="A0A2Z6QSQ3"/>
<feature type="region of interest" description="Disordered" evidence="13">
    <location>
        <begin position="1"/>
        <end position="38"/>
    </location>
</feature>
<evidence type="ECO:0000256" key="7">
    <source>
        <dbReference type="ARBA" id="ARBA00022958"/>
    </source>
</evidence>
<dbReference type="PRINTS" id="PR00169">
    <property type="entry name" value="KCHANNEL"/>
</dbReference>
<dbReference type="GO" id="GO:0005249">
    <property type="term" value="F:voltage-gated potassium channel activity"/>
    <property type="evidence" value="ECO:0007669"/>
    <property type="project" value="InterPro"/>
</dbReference>